<dbReference type="Pfam" id="PF01047">
    <property type="entry name" value="MarR"/>
    <property type="match status" value="1"/>
</dbReference>
<proteinExistence type="predicted"/>
<dbReference type="PROSITE" id="PS50995">
    <property type="entry name" value="HTH_MARR_2"/>
    <property type="match status" value="1"/>
</dbReference>
<dbReference type="InterPro" id="IPR036390">
    <property type="entry name" value="WH_DNA-bd_sf"/>
</dbReference>
<protein>
    <submittedName>
        <fullName evidence="5">DNA-binding MarR family transcriptional regulator</fullName>
    </submittedName>
</protein>
<feature type="domain" description="HTH marR-type" evidence="4">
    <location>
        <begin position="1"/>
        <end position="138"/>
    </location>
</feature>
<dbReference type="Gene3D" id="1.10.10.10">
    <property type="entry name" value="Winged helix-like DNA-binding domain superfamily/Winged helix DNA-binding domain"/>
    <property type="match status" value="1"/>
</dbReference>
<evidence type="ECO:0000256" key="2">
    <source>
        <dbReference type="ARBA" id="ARBA00023125"/>
    </source>
</evidence>
<dbReference type="GO" id="GO:0003700">
    <property type="term" value="F:DNA-binding transcription factor activity"/>
    <property type="evidence" value="ECO:0007669"/>
    <property type="project" value="InterPro"/>
</dbReference>
<accession>A0A2S6IVG2</accession>
<keyword evidence="1" id="KW-0805">Transcription regulation</keyword>
<name>A0A2S6IVG2_9ACTN</name>
<dbReference type="OrthoDB" id="4462574at2"/>
<dbReference type="SUPFAM" id="SSF46785">
    <property type="entry name" value="Winged helix' DNA-binding domain"/>
    <property type="match status" value="1"/>
</dbReference>
<keyword evidence="3" id="KW-0804">Transcription</keyword>
<dbReference type="EMBL" id="PTJD01000001">
    <property type="protein sequence ID" value="PPK98352.1"/>
    <property type="molecule type" value="Genomic_DNA"/>
</dbReference>
<dbReference type="GO" id="GO:0006950">
    <property type="term" value="P:response to stress"/>
    <property type="evidence" value="ECO:0007669"/>
    <property type="project" value="TreeGrafter"/>
</dbReference>
<organism evidence="5 6">
    <name type="scientific">Kineococcus xinjiangensis</name>
    <dbReference type="NCBI Taxonomy" id="512762"/>
    <lineage>
        <taxon>Bacteria</taxon>
        <taxon>Bacillati</taxon>
        <taxon>Actinomycetota</taxon>
        <taxon>Actinomycetes</taxon>
        <taxon>Kineosporiales</taxon>
        <taxon>Kineosporiaceae</taxon>
        <taxon>Kineococcus</taxon>
    </lineage>
</organism>
<dbReference type="InterPro" id="IPR039422">
    <property type="entry name" value="MarR/SlyA-like"/>
</dbReference>
<evidence type="ECO:0000313" key="6">
    <source>
        <dbReference type="Proteomes" id="UP000239485"/>
    </source>
</evidence>
<dbReference type="AlphaFoldDB" id="A0A2S6IVG2"/>
<gene>
    <name evidence="5" type="ORF">CLV92_10147</name>
</gene>
<keyword evidence="6" id="KW-1185">Reference proteome</keyword>
<evidence type="ECO:0000313" key="5">
    <source>
        <dbReference type="EMBL" id="PPK98352.1"/>
    </source>
</evidence>
<evidence type="ECO:0000256" key="1">
    <source>
        <dbReference type="ARBA" id="ARBA00023015"/>
    </source>
</evidence>
<evidence type="ECO:0000256" key="3">
    <source>
        <dbReference type="ARBA" id="ARBA00023163"/>
    </source>
</evidence>
<dbReference type="SMART" id="SM00347">
    <property type="entry name" value="HTH_MARR"/>
    <property type="match status" value="1"/>
</dbReference>
<keyword evidence="2 5" id="KW-0238">DNA-binding</keyword>
<sequence>MDHRDAEAINAAIRTVGIRHRSRAAALLADVGLHPGQETLLLDLDVHGPRTQAQLAVASGCEPPVVTVTARKLEAAGLIARRPSTTDRRATVVELTPRGRAVVEEVRSIYQRLAEETVAGLRRTGARELLDVLTDLAGSLCRGREGFSCDGSQETPPANGGGAG</sequence>
<reference evidence="5 6" key="1">
    <citation type="submission" date="2018-02" db="EMBL/GenBank/DDBJ databases">
        <title>Genomic Encyclopedia of Archaeal and Bacterial Type Strains, Phase II (KMG-II): from individual species to whole genera.</title>
        <authorList>
            <person name="Goeker M."/>
        </authorList>
    </citation>
    <scope>NUCLEOTIDE SEQUENCE [LARGE SCALE GENOMIC DNA]</scope>
    <source>
        <strain evidence="5 6">DSM 22857</strain>
    </source>
</reference>
<dbReference type="RefSeq" id="WP_104430796.1">
    <property type="nucleotide sequence ID" value="NZ_PTJD01000001.1"/>
</dbReference>
<dbReference type="Proteomes" id="UP000239485">
    <property type="component" value="Unassembled WGS sequence"/>
</dbReference>
<dbReference type="GO" id="GO:0003677">
    <property type="term" value="F:DNA binding"/>
    <property type="evidence" value="ECO:0007669"/>
    <property type="project" value="UniProtKB-KW"/>
</dbReference>
<dbReference type="PANTHER" id="PTHR33164:SF64">
    <property type="entry name" value="TRANSCRIPTIONAL REGULATOR SLYA"/>
    <property type="match status" value="1"/>
</dbReference>
<dbReference type="PANTHER" id="PTHR33164">
    <property type="entry name" value="TRANSCRIPTIONAL REGULATOR, MARR FAMILY"/>
    <property type="match status" value="1"/>
</dbReference>
<dbReference type="InterPro" id="IPR036388">
    <property type="entry name" value="WH-like_DNA-bd_sf"/>
</dbReference>
<comment type="caution">
    <text evidence="5">The sequence shown here is derived from an EMBL/GenBank/DDBJ whole genome shotgun (WGS) entry which is preliminary data.</text>
</comment>
<dbReference type="InterPro" id="IPR000835">
    <property type="entry name" value="HTH_MarR-typ"/>
</dbReference>
<evidence type="ECO:0000259" key="4">
    <source>
        <dbReference type="PROSITE" id="PS50995"/>
    </source>
</evidence>